<keyword evidence="4" id="KW-0808">Transferase</keyword>
<evidence type="ECO:0000313" key="8">
    <source>
        <dbReference type="Proteomes" id="UP001172054"/>
    </source>
</evidence>
<dbReference type="PANTHER" id="PTHR37316">
    <property type="entry name" value="TEICHOIC ACID GLYCEROL-PHOSPHATE PRIMASE"/>
    <property type="match status" value="1"/>
</dbReference>
<proteinExistence type="inferred from homology"/>
<evidence type="ECO:0000256" key="5">
    <source>
        <dbReference type="ARBA" id="ARBA00022944"/>
    </source>
</evidence>
<keyword evidence="8" id="KW-1185">Reference proteome</keyword>
<dbReference type="Pfam" id="PF04464">
    <property type="entry name" value="Glyphos_transf"/>
    <property type="match status" value="1"/>
</dbReference>
<dbReference type="Gene3D" id="3.40.50.12580">
    <property type="match status" value="1"/>
</dbReference>
<dbReference type="InterPro" id="IPR043148">
    <property type="entry name" value="TagF_C"/>
</dbReference>
<reference evidence="7 8" key="1">
    <citation type="submission" date="2023-06" db="EMBL/GenBank/DDBJ databases">
        <title>Novel species in genus Planococcus.</title>
        <authorList>
            <person name="Ning S."/>
        </authorList>
    </citation>
    <scope>NUCLEOTIDE SEQUENCE [LARGE SCALE GENOMIC DNA]</scope>
    <source>
        <strain evidence="7 8">N064</strain>
    </source>
</reference>
<gene>
    <name evidence="7" type="ORF">QWY15_03415</name>
</gene>
<comment type="subcellular location">
    <subcellularLocation>
        <location evidence="1">Cell membrane</location>
        <topology evidence="1">Peripheral membrane protein</topology>
    </subcellularLocation>
</comment>
<evidence type="ECO:0000256" key="1">
    <source>
        <dbReference type="ARBA" id="ARBA00004202"/>
    </source>
</evidence>
<keyword evidence="5" id="KW-0777">Teichoic acid biosynthesis</keyword>
<evidence type="ECO:0000256" key="4">
    <source>
        <dbReference type="ARBA" id="ARBA00022679"/>
    </source>
</evidence>
<sequence>MSVFPVKNKTVFLSSFGDNAFFLAKELIPYQPPLVIFLNQKRCKLDFSTINLKQKNIFQFESFKLKDTFLSVYHLATAKYVFIDNYVGVLSVIHFRKNVKCIQLWHAAGAVKKFGWSDPETSKRSNRAKSRFQKVYNCFHYIPVGSQQMADIFSESFHLGPKRFLYTGIPQTDFYYDAAATAQSLTLLEQKYPAIKGRKVILYAPTFRKDMLNRMTLHLKVEEVLNKLGEEFVLLIRSHPAVHEIEQLPDNPRVIMVSDYPCIHELLIASDFLITDYSSIPVEYSLLRKKMIFFAYDLDSYSQNHGLWTKNPSSFPGPVVKTTAEVIEHILDPHIDYAAIDQFSRRWNTYSQGKSTSQLIQAIYDEKDLTYK</sequence>
<dbReference type="InterPro" id="IPR051612">
    <property type="entry name" value="Teichoic_Acid_Biosynth"/>
</dbReference>
<dbReference type="PANTHER" id="PTHR37316:SF1">
    <property type="entry name" value="TEICHOIC ACID GLYCEROL-PHOSPHATE PRIMASE"/>
    <property type="match status" value="1"/>
</dbReference>
<organism evidence="7 8">
    <name type="scientific">Planococcus liqunii</name>
    <dbReference type="NCBI Taxonomy" id="3058394"/>
    <lineage>
        <taxon>Bacteria</taxon>
        <taxon>Bacillati</taxon>
        <taxon>Bacillota</taxon>
        <taxon>Bacilli</taxon>
        <taxon>Bacillales</taxon>
        <taxon>Caryophanaceae</taxon>
        <taxon>Planococcus</taxon>
    </lineage>
</organism>
<evidence type="ECO:0000313" key="7">
    <source>
        <dbReference type="EMBL" id="MDN7226335.1"/>
    </source>
</evidence>
<keyword evidence="6" id="KW-0472">Membrane</keyword>
<name>A0ABT8MN91_9BACL</name>
<evidence type="ECO:0000256" key="6">
    <source>
        <dbReference type="ARBA" id="ARBA00023136"/>
    </source>
</evidence>
<evidence type="ECO:0000256" key="3">
    <source>
        <dbReference type="ARBA" id="ARBA00022475"/>
    </source>
</evidence>
<dbReference type="Proteomes" id="UP001172054">
    <property type="component" value="Unassembled WGS sequence"/>
</dbReference>
<dbReference type="RefSeq" id="WP_301725413.1">
    <property type="nucleotide sequence ID" value="NZ_JAUJWW010000001.1"/>
</dbReference>
<evidence type="ECO:0000256" key="2">
    <source>
        <dbReference type="ARBA" id="ARBA00010488"/>
    </source>
</evidence>
<dbReference type="InterPro" id="IPR007554">
    <property type="entry name" value="Glycerophosphate_synth"/>
</dbReference>
<comment type="caution">
    <text evidence="7">The sequence shown here is derived from an EMBL/GenBank/DDBJ whole genome shotgun (WGS) entry which is preliminary data.</text>
</comment>
<dbReference type="InterPro" id="IPR043149">
    <property type="entry name" value="TagF_N"/>
</dbReference>
<comment type="similarity">
    <text evidence="2">Belongs to the CDP-glycerol glycerophosphotransferase family.</text>
</comment>
<dbReference type="EMBL" id="JAUJWW010000001">
    <property type="protein sequence ID" value="MDN7226335.1"/>
    <property type="molecule type" value="Genomic_DNA"/>
</dbReference>
<keyword evidence="3" id="KW-1003">Cell membrane</keyword>
<protein>
    <submittedName>
        <fullName evidence="7">CDP-glycerol glycerophosphotransferase family protein</fullName>
    </submittedName>
</protein>
<dbReference type="SUPFAM" id="SSF53756">
    <property type="entry name" value="UDP-Glycosyltransferase/glycogen phosphorylase"/>
    <property type="match status" value="1"/>
</dbReference>
<dbReference type="Gene3D" id="3.40.50.11820">
    <property type="match status" value="1"/>
</dbReference>
<accession>A0ABT8MN91</accession>